<comment type="caution">
    <text evidence="1">The sequence shown here is derived from an EMBL/GenBank/DDBJ whole genome shotgun (WGS) entry which is preliminary data.</text>
</comment>
<name>A0A8H7XUE9_PSICU</name>
<dbReference type="SUPFAM" id="SSF56112">
    <property type="entry name" value="Protein kinase-like (PK-like)"/>
    <property type="match status" value="1"/>
</dbReference>
<evidence type="ECO:0008006" key="2">
    <source>
        <dbReference type="Google" id="ProtNLM"/>
    </source>
</evidence>
<proteinExistence type="predicted"/>
<organism evidence="1">
    <name type="scientific">Psilocybe cubensis</name>
    <name type="common">Psychedelic mushroom</name>
    <name type="synonym">Stropharia cubensis</name>
    <dbReference type="NCBI Taxonomy" id="181762"/>
    <lineage>
        <taxon>Eukaryota</taxon>
        <taxon>Fungi</taxon>
        <taxon>Dikarya</taxon>
        <taxon>Basidiomycota</taxon>
        <taxon>Agaricomycotina</taxon>
        <taxon>Agaricomycetes</taxon>
        <taxon>Agaricomycetidae</taxon>
        <taxon>Agaricales</taxon>
        <taxon>Agaricineae</taxon>
        <taxon>Strophariaceae</taxon>
        <taxon>Psilocybe</taxon>
    </lineage>
</organism>
<protein>
    <recommendedName>
        <fullName evidence="2">Protein kinase domain-containing protein</fullName>
    </recommendedName>
</protein>
<dbReference type="EMBL" id="JAFIQS010000006">
    <property type="protein sequence ID" value="KAG5168085.1"/>
    <property type="molecule type" value="Genomic_DNA"/>
</dbReference>
<dbReference type="AlphaFoldDB" id="A0A8H7XUE9"/>
<dbReference type="Gene3D" id="1.10.510.10">
    <property type="entry name" value="Transferase(Phosphotransferase) domain 1"/>
    <property type="match status" value="1"/>
</dbReference>
<reference evidence="1" key="1">
    <citation type="submission" date="2021-02" db="EMBL/GenBank/DDBJ databases">
        <title>Psilocybe cubensis genome.</title>
        <authorList>
            <person name="Mckernan K.J."/>
            <person name="Crawford S."/>
            <person name="Trippe A."/>
            <person name="Kane L.T."/>
            <person name="Mclaughlin S."/>
        </authorList>
    </citation>
    <scope>NUCLEOTIDE SEQUENCE [LARGE SCALE GENOMIC DNA]</scope>
    <source>
        <strain evidence="1">MGC-MH-2018</strain>
    </source>
</reference>
<sequence length="285" mass="33273">MECLLTDDELEWVRLQPFLLQHGYKLRPRYHPSWKPSWKRPWNFYKYEAECEDSIPLRTYNVIDAVRIKDGVKVAIKRTIFEYDNIPLLQHLNSDEMRADPRNNAVPLLEVIPVPLSVPLSDEDSDPDHVMLLVMPRLAPQVFRGIEFLHDNGIAHRQVSDCCHSLYVILMEMFRDACMFNFMMDPTDVIPGGFHHSIQFYQPDGKTLIRVRDRCTVPSLKYYIIDFETAEYFPPNSLCTGLIGQEKAAPELSRTVPFDPYKLDIYQLGMLVHRLMEVIMLNANQ</sequence>
<evidence type="ECO:0000313" key="1">
    <source>
        <dbReference type="EMBL" id="KAG5168085.1"/>
    </source>
</evidence>
<dbReference type="InterPro" id="IPR011009">
    <property type="entry name" value="Kinase-like_dom_sf"/>
</dbReference>
<gene>
    <name evidence="1" type="ORF">JR316_006678</name>
</gene>
<accession>A0A8H7XUE9</accession>